<evidence type="ECO:0000256" key="1">
    <source>
        <dbReference type="ARBA" id="ARBA00023015"/>
    </source>
</evidence>
<evidence type="ECO:0000313" key="6">
    <source>
        <dbReference type="Proteomes" id="UP000824078"/>
    </source>
</evidence>
<reference evidence="5" key="2">
    <citation type="journal article" date="2021" name="PeerJ">
        <title>Extensive microbial diversity within the chicken gut microbiome revealed by metagenomics and culture.</title>
        <authorList>
            <person name="Gilroy R."/>
            <person name="Ravi A."/>
            <person name="Getino M."/>
            <person name="Pursley I."/>
            <person name="Horton D.L."/>
            <person name="Alikhan N.F."/>
            <person name="Baker D."/>
            <person name="Gharbi K."/>
            <person name="Hall N."/>
            <person name="Watson M."/>
            <person name="Adriaenssens E.M."/>
            <person name="Foster-Nyarko E."/>
            <person name="Jarju S."/>
            <person name="Secka A."/>
            <person name="Antonio M."/>
            <person name="Oren A."/>
            <person name="Chaudhuri R.R."/>
            <person name="La Ragione R."/>
            <person name="Hildebrand F."/>
            <person name="Pallen M.J."/>
        </authorList>
    </citation>
    <scope>NUCLEOTIDE SEQUENCE</scope>
    <source>
        <strain evidence="5">ChiHjej12B11-29160</strain>
    </source>
</reference>
<dbReference type="Gene3D" id="1.10.10.10">
    <property type="entry name" value="Winged helix-like DNA-binding domain superfamily/Winged helix DNA-binding domain"/>
    <property type="match status" value="1"/>
</dbReference>
<dbReference type="InterPro" id="IPR036388">
    <property type="entry name" value="WH-like_DNA-bd_sf"/>
</dbReference>
<proteinExistence type="predicted"/>
<dbReference type="EMBL" id="DVMQ01000014">
    <property type="protein sequence ID" value="HIU24108.1"/>
    <property type="molecule type" value="Genomic_DNA"/>
</dbReference>
<accession>A0A9D1HYV3</accession>
<feature type="domain" description="HTH marR-type" evidence="4">
    <location>
        <begin position="1"/>
        <end position="142"/>
    </location>
</feature>
<dbReference type="Proteomes" id="UP000824078">
    <property type="component" value="Unassembled WGS sequence"/>
</dbReference>
<dbReference type="SMART" id="SM00347">
    <property type="entry name" value="HTH_MARR"/>
    <property type="match status" value="1"/>
</dbReference>
<keyword evidence="3" id="KW-0804">Transcription</keyword>
<organism evidence="5 6">
    <name type="scientific">Candidatus Coprovicinus avistercoris</name>
    <dbReference type="NCBI Taxonomy" id="2840754"/>
    <lineage>
        <taxon>Bacteria</taxon>
        <taxon>Bacillati</taxon>
        <taxon>Actinomycetota</taxon>
        <taxon>Coriobacteriia</taxon>
        <taxon>Coriobacteriales</taxon>
        <taxon>Coriobacteriaceae</taxon>
        <taxon>Coriobacteriaceae incertae sedis</taxon>
        <taxon>Candidatus Coprovicinus</taxon>
    </lineage>
</organism>
<dbReference type="PROSITE" id="PS01117">
    <property type="entry name" value="HTH_MARR_1"/>
    <property type="match status" value="1"/>
</dbReference>
<evidence type="ECO:0000259" key="4">
    <source>
        <dbReference type="PROSITE" id="PS50995"/>
    </source>
</evidence>
<dbReference type="InterPro" id="IPR039422">
    <property type="entry name" value="MarR/SlyA-like"/>
</dbReference>
<gene>
    <name evidence="5" type="ORF">IAD17_04235</name>
</gene>
<dbReference type="PANTHER" id="PTHR33164">
    <property type="entry name" value="TRANSCRIPTIONAL REGULATOR, MARR FAMILY"/>
    <property type="match status" value="1"/>
</dbReference>
<evidence type="ECO:0000256" key="2">
    <source>
        <dbReference type="ARBA" id="ARBA00023125"/>
    </source>
</evidence>
<protein>
    <submittedName>
        <fullName evidence="5">MarR family transcriptional regulator</fullName>
    </submittedName>
</protein>
<dbReference type="InterPro" id="IPR036390">
    <property type="entry name" value="WH_DNA-bd_sf"/>
</dbReference>
<keyword evidence="2" id="KW-0238">DNA-binding</keyword>
<keyword evidence="1" id="KW-0805">Transcription regulation</keyword>
<dbReference type="PROSITE" id="PS50995">
    <property type="entry name" value="HTH_MARR_2"/>
    <property type="match status" value="1"/>
</dbReference>
<dbReference type="PRINTS" id="PR00598">
    <property type="entry name" value="HTHMARR"/>
</dbReference>
<comment type="caution">
    <text evidence="5">The sequence shown here is derived from an EMBL/GenBank/DDBJ whole genome shotgun (WGS) entry which is preliminary data.</text>
</comment>
<dbReference type="PANTHER" id="PTHR33164:SF43">
    <property type="entry name" value="HTH-TYPE TRANSCRIPTIONAL REPRESSOR YETL"/>
    <property type="match status" value="1"/>
</dbReference>
<dbReference type="SUPFAM" id="SSF46785">
    <property type="entry name" value="Winged helix' DNA-binding domain"/>
    <property type="match status" value="1"/>
</dbReference>
<evidence type="ECO:0000256" key="3">
    <source>
        <dbReference type="ARBA" id="ARBA00023163"/>
    </source>
</evidence>
<dbReference type="AlphaFoldDB" id="A0A9D1HYV3"/>
<dbReference type="InterPro" id="IPR000835">
    <property type="entry name" value="HTH_MarR-typ"/>
</dbReference>
<dbReference type="GO" id="GO:0003677">
    <property type="term" value="F:DNA binding"/>
    <property type="evidence" value="ECO:0007669"/>
    <property type="project" value="UniProtKB-KW"/>
</dbReference>
<evidence type="ECO:0000313" key="5">
    <source>
        <dbReference type="EMBL" id="HIU24108.1"/>
    </source>
</evidence>
<dbReference type="Pfam" id="PF01047">
    <property type="entry name" value="MarR"/>
    <property type="match status" value="1"/>
</dbReference>
<dbReference type="GO" id="GO:0006950">
    <property type="term" value="P:response to stress"/>
    <property type="evidence" value="ECO:0007669"/>
    <property type="project" value="TreeGrafter"/>
</dbReference>
<dbReference type="InterPro" id="IPR023187">
    <property type="entry name" value="Tscrpt_reg_MarR-type_CS"/>
</dbReference>
<dbReference type="GO" id="GO:0003700">
    <property type="term" value="F:DNA-binding transcription factor activity"/>
    <property type="evidence" value="ECO:0007669"/>
    <property type="project" value="InterPro"/>
</dbReference>
<sequence>MATSALRAVHQQESPNKRVLHDFGYFGHYLWLHRGGRGGRQHVLKTVLAHGGQMSQAELLESSAITSASLSEVVSKLEREELLIRTRSEVDRRQVLLTLTPCGMEKATEVVRGREQFEKDALSCLSEAEIHELLSMLDRIVDHWKVLETLEKEGDACKRN</sequence>
<name>A0A9D1HYV3_9ACTN</name>
<reference evidence="5" key="1">
    <citation type="submission" date="2020-10" db="EMBL/GenBank/DDBJ databases">
        <authorList>
            <person name="Gilroy R."/>
        </authorList>
    </citation>
    <scope>NUCLEOTIDE SEQUENCE</scope>
    <source>
        <strain evidence="5">ChiHjej12B11-29160</strain>
    </source>
</reference>